<feature type="transmembrane region" description="Helical" evidence="1">
    <location>
        <begin position="243"/>
        <end position="261"/>
    </location>
</feature>
<name>A0A2S0NBD5_9HYPH</name>
<evidence type="ECO:0000313" key="3">
    <source>
        <dbReference type="Proteomes" id="UP000237889"/>
    </source>
</evidence>
<dbReference type="Proteomes" id="UP000237889">
    <property type="component" value="Chromosome"/>
</dbReference>
<dbReference type="KEGG" id="phr:C6569_09300"/>
<keyword evidence="1" id="KW-0812">Transmembrane</keyword>
<feature type="transmembrane region" description="Helical" evidence="1">
    <location>
        <begin position="273"/>
        <end position="294"/>
    </location>
</feature>
<feature type="transmembrane region" description="Helical" evidence="1">
    <location>
        <begin position="300"/>
        <end position="324"/>
    </location>
</feature>
<feature type="transmembrane region" description="Helical" evidence="1">
    <location>
        <begin position="171"/>
        <end position="190"/>
    </location>
</feature>
<dbReference type="EMBL" id="CP027668">
    <property type="protein sequence ID" value="AVO45241.1"/>
    <property type="molecule type" value="Genomic_DNA"/>
</dbReference>
<keyword evidence="1" id="KW-1133">Transmembrane helix</keyword>
<keyword evidence="1" id="KW-0472">Membrane</keyword>
<feature type="transmembrane region" description="Helical" evidence="1">
    <location>
        <begin position="49"/>
        <end position="68"/>
    </location>
</feature>
<evidence type="ECO:0000313" key="2">
    <source>
        <dbReference type="EMBL" id="AVO45241.1"/>
    </source>
</evidence>
<sequence>MQISSLPIADAWAAMQPYVARAYSGHFAPIAFTAEVLVSKLLGANETAWFVRQCLALSIFATVTTAALREANPANTVFGSACLAAILVFHPFAADLMSWPFMVMQIACLTCASAAAMFLARFSRDPSARTAWLCAMSGYAAMHFFGVGLAISAATLLALFLTAWAQSSGRFAKWPLIVGTVLTALHAIPIMLRGGGADGAVQWVDSVRRLLVLLVEQPIAALRATFATPWVMQPDLSIPATQAVWGGAFAAMAAIGLVACWRKASIERTPGTVPIVTLALGAYVLTCGLIAARLRAETGAATLVAFLIGGRYLIFPIFYAVLAAGTLRVPAYVYAVGAAGMMISTAVFVRFVAPTLWPSFFP</sequence>
<feature type="transmembrane region" description="Helical" evidence="1">
    <location>
        <begin position="75"/>
        <end position="93"/>
    </location>
</feature>
<feature type="transmembrane region" description="Helical" evidence="1">
    <location>
        <begin position="331"/>
        <end position="353"/>
    </location>
</feature>
<keyword evidence="3" id="KW-1185">Reference proteome</keyword>
<proteinExistence type="predicted"/>
<feature type="transmembrane region" description="Helical" evidence="1">
    <location>
        <begin position="99"/>
        <end position="120"/>
    </location>
</feature>
<accession>A0A2S0NBD5</accession>
<reference evidence="2 3" key="1">
    <citation type="submission" date="2018-03" db="EMBL/GenBank/DDBJ databases">
        <title>Genome sequencing of Phreatobacter sp.</title>
        <authorList>
            <person name="Kim S.-J."/>
            <person name="Heo J."/>
            <person name="Kwon S.-W."/>
        </authorList>
    </citation>
    <scope>NUCLEOTIDE SEQUENCE [LARGE SCALE GENOMIC DNA]</scope>
    <source>
        <strain evidence="2 3">S-12</strain>
    </source>
</reference>
<organism evidence="2 3">
    <name type="scientific">Phreatobacter cathodiphilus</name>
    <dbReference type="NCBI Taxonomy" id="1868589"/>
    <lineage>
        <taxon>Bacteria</taxon>
        <taxon>Pseudomonadati</taxon>
        <taxon>Pseudomonadota</taxon>
        <taxon>Alphaproteobacteria</taxon>
        <taxon>Hyphomicrobiales</taxon>
        <taxon>Phreatobacteraceae</taxon>
        <taxon>Phreatobacter</taxon>
    </lineage>
</organism>
<protein>
    <submittedName>
        <fullName evidence="2">Uncharacterized protein</fullName>
    </submittedName>
</protein>
<gene>
    <name evidence="2" type="ORF">C6569_09300</name>
</gene>
<feature type="transmembrane region" description="Helical" evidence="1">
    <location>
        <begin position="141"/>
        <end position="165"/>
    </location>
</feature>
<feature type="transmembrane region" description="Helical" evidence="1">
    <location>
        <begin position="210"/>
        <end position="231"/>
    </location>
</feature>
<evidence type="ECO:0000256" key="1">
    <source>
        <dbReference type="SAM" id="Phobius"/>
    </source>
</evidence>
<dbReference type="AlphaFoldDB" id="A0A2S0NBD5"/>